<sequence length="171" mass="18100">MTAPELKADCSQCAALCCLALALDAGDSFAIDKPAGLPCPNLSGHDCSIHSQLIPKGYSGCVAYDCLGAGQRVTQEIYDGLSWRDLPKLAGPMITSFAGMRAIHQRIELLVAAGALPLSVSDEAIRCAHIDKLSAKLDPQIVAAFPASTAEKAIDAFVRSLRRYVAQAQTR</sequence>
<dbReference type="KEGG" id="pshq:F3W81_04080"/>
<organism evidence="1 2">
    <name type="scientific">Pseudooceanicola spongiae</name>
    <dbReference type="NCBI Taxonomy" id="2613965"/>
    <lineage>
        <taxon>Bacteria</taxon>
        <taxon>Pseudomonadati</taxon>
        <taxon>Pseudomonadota</taxon>
        <taxon>Alphaproteobacteria</taxon>
        <taxon>Rhodobacterales</taxon>
        <taxon>Paracoccaceae</taxon>
        <taxon>Pseudooceanicola</taxon>
    </lineage>
</organism>
<dbReference type="Proteomes" id="UP000594118">
    <property type="component" value="Chromosome"/>
</dbReference>
<gene>
    <name evidence="1" type="ORF">F3W81_04080</name>
</gene>
<reference evidence="1 2" key="1">
    <citation type="submission" date="2019-10" db="EMBL/GenBank/DDBJ databases">
        <title>Pseudopuniceibacterium sp. HQ09 islated from Antarctica.</title>
        <authorList>
            <person name="Liao L."/>
            <person name="Su S."/>
            <person name="Chen B."/>
            <person name="Yu Y."/>
        </authorList>
    </citation>
    <scope>NUCLEOTIDE SEQUENCE [LARGE SCALE GENOMIC DNA]</scope>
    <source>
        <strain evidence="1 2">HQ09</strain>
    </source>
</reference>
<evidence type="ECO:0000313" key="2">
    <source>
        <dbReference type="Proteomes" id="UP000594118"/>
    </source>
</evidence>
<dbReference type="EMBL" id="CP045201">
    <property type="protein sequence ID" value="QOL80072.1"/>
    <property type="molecule type" value="Genomic_DNA"/>
</dbReference>
<proteinExistence type="predicted"/>
<dbReference type="AlphaFoldDB" id="A0A7L9WJC0"/>
<evidence type="ECO:0008006" key="3">
    <source>
        <dbReference type="Google" id="ProtNLM"/>
    </source>
</evidence>
<keyword evidence="2" id="KW-1185">Reference proteome</keyword>
<protein>
    <recommendedName>
        <fullName evidence="3">Pentapeptide repeat-containing protein</fullName>
    </recommendedName>
</protein>
<evidence type="ECO:0000313" key="1">
    <source>
        <dbReference type="EMBL" id="QOL80072.1"/>
    </source>
</evidence>
<name>A0A7L9WJC0_9RHOB</name>
<accession>A0A7L9WJC0</accession>
<dbReference type="RefSeq" id="WP_193082387.1">
    <property type="nucleotide sequence ID" value="NZ_CP045201.1"/>
</dbReference>